<name>A0A1L2CV79_9CAUD</name>
<organism evidence="1 2">
    <name type="scientific">Pectobacterium phage vB_PcaM_CBB</name>
    <dbReference type="NCBI Taxonomy" id="2772511"/>
    <lineage>
        <taxon>Viruses</taxon>
        <taxon>Duplodnaviria</taxon>
        <taxon>Heunggongvirae</taxon>
        <taxon>Uroviricota</taxon>
        <taxon>Caudoviricetes</taxon>
        <taxon>Mimasvirus</taxon>
        <taxon>Mimasvirus CBB</taxon>
    </lineage>
</organism>
<accession>A0A1L2CV79</accession>
<dbReference type="EMBL" id="KU574722">
    <property type="protein sequence ID" value="AMM43933.1"/>
    <property type="molecule type" value="Genomic_DNA"/>
</dbReference>
<evidence type="ECO:0000313" key="1">
    <source>
        <dbReference type="EMBL" id="AMM43933.1"/>
    </source>
</evidence>
<gene>
    <name evidence="1" type="ORF">CBB_370</name>
</gene>
<dbReference type="Proteomes" id="UP000223891">
    <property type="component" value="Segment"/>
</dbReference>
<sequence>MDKTTNTSKSFIIRCHCSDAREHAIHICQYNTGDDTDDSEIGLCTINLSMEIRNPWYKRVWIGLKYMFGYTDHMHYMDTMVDVDVLKEVVSKLDDNRTEEQKAAAKEQREWNKFEVL</sequence>
<keyword evidence="2" id="KW-1185">Reference proteome</keyword>
<protein>
    <submittedName>
        <fullName evidence="1">Structural protein</fullName>
    </submittedName>
</protein>
<evidence type="ECO:0000313" key="2">
    <source>
        <dbReference type="Proteomes" id="UP000223891"/>
    </source>
</evidence>
<proteinExistence type="predicted"/>
<reference evidence="2" key="1">
    <citation type="submission" date="2016-01" db="EMBL/GenBank/DDBJ databases">
        <title>Isolation and Characterization of Enterobacteria phage CBB.</title>
        <authorList>
            <person name="Buttimer C.T.H."/>
            <person name="Hendrix H."/>
            <person name="Alexandre H."/>
            <person name="O'Mahony J."/>
            <person name="Lavigne R."/>
            <person name="Coffey A."/>
        </authorList>
    </citation>
    <scope>NUCLEOTIDE SEQUENCE [LARGE SCALE GENOMIC DNA]</scope>
</reference>